<keyword evidence="5 8" id="KW-0812">Transmembrane</keyword>
<dbReference type="PRINTS" id="PR00702">
    <property type="entry name" value="ACRIFLAVINRP"/>
</dbReference>
<dbReference type="Gene3D" id="3.30.70.1320">
    <property type="entry name" value="Multidrug efflux transporter AcrB pore domain like"/>
    <property type="match status" value="1"/>
</dbReference>
<dbReference type="GO" id="GO:0005886">
    <property type="term" value="C:plasma membrane"/>
    <property type="evidence" value="ECO:0007669"/>
    <property type="project" value="UniProtKB-SubCell"/>
</dbReference>
<feature type="transmembrane region" description="Helical" evidence="8">
    <location>
        <begin position="433"/>
        <end position="453"/>
    </location>
</feature>
<dbReference type="SUPFAM" id="SSF82866">
    <property type="entry name" value="Multidrug efflux transporter AcrB transmembrane domain"/>
    <property type="match status" value="2"/>
</dbReference>
<dbReference type="AlphaFoldDB" id="K6Z7C3"/>
<evidence type="ECO:0000256" key="3">
    <source>
        <dbReference type="ARBA" id="ARBA00022448"/>
    </source>
</evidence>
<keyword evidence="7 8" id="KW-0472">Membrane</keyword>
<dbReference type="STRING" id="493475.GARC_2359"/>
<feature type="transmembrane region" description="Helical" evidence="8">
    <location>
        <begin position="389"/>
        <end position="412"/>
    </location>
</feature>
<sequence length="1023" mass="111320">MLTRLLRFTLTQRLFVLVLGLAVVFFGLNAWFNIPIDAFPDISPTQVKIIIKAPGMTTEEIEAQITQPIETELLGIPAQQMLRSTTKYAITDITLDFKEGTEIYWARQQVTERLANVWDSLPTGISGGIAPMSTPLSEMFMFTVENPAMSLMERRQLLDWEIRPLLRTVNGVAEVNVLGGYAKTYQISPNPQKMANAGVSFALLSQSIQANNLNGSIGRLDIGNDAIILRTEGRIDSITSLEKMVVHATNGNVYRLADLSTVSISHLARYGSVTRNGIETTEAIVISLKNANTAEVVAGVRQKLAEITPSLPSGTKLNVFYDRANLIDTAIGTITTALIAAVVLVVLLLAFFLGDIRAAITVSLSLPFAALSTFILMDLYGLSANLMSLGGLVIAIGMIVDSSVVIVENVVNQLTKNSKLPKLHLIFRACKEVAIPVVSGTIIVVIVFSPLLSLSGLEGKLFTPVALTIVFAMLSALVLSLTLVPTIASLILKTDASKEPKLVAKIQQYYQASLVSTLNKPMPLIVVVILVLIVSVGLFTLLGKTFMPVLDEGDIIVQLEKSPSISLSSSTELDIQIEKALLENVPEIKQIVARAGSDEIGLDPMSLNETDIFMELLPIDEWRFSSKAELIEDIRSVLSRFPGINFGFTQPIQMRVSEMLTGSTGDVSVKVFGAEINTLSDLASQISQLIKTLEGSVDVNTAIIEGGQFLNVRLKPEIAMQYDMTVDDMSIYLRAQFESVEISKIIQGKKKTPLVLGMNKQLSTSVATLHELQNMTILMPDGSLMPFEHIALLELKQGPSLVERENGNRFSVVTSNVIDRDIVGYVDELRLLIDSRLTLPAGYTLAYGGEFENQQRATNNLLMVVPIALSLILLILFTTFGSLPKALLILLNIPFALMGGVIALYISSEYLSVPASVGFIALLGIAVLNGVVMVSYFEQIKLTITDISQRVIEGSIRRLRPVLMTATTAMFGLAPLIFASGPGAEIQKPLAIVVIGGLITSTITTLYLLPLFYMRMENKKNAQ</sequence>
<dbReference type="eggNOG" id="COG3696">
    <property type="taxonomic scope" value="Bacteria"/>
</dbReference>
<evidence type="ECO:0000256" key="1">
    <source>
        <dbReference type="ARBA" id="ARBA00004651"/>
    </source>
</evidence>
<name>K6Z7C3_9ALTE</name>
<dbReference type="GO" id="GO:0008324">
    <property type="term" value="F:monoatomic cation transmembrane transporter activity"/>
    <property type="evidence" value="ECO:0007669"/>
    <property type="project" value="InterPro"/>
</dbReference>
<dbReference type="EMBL" id="BAEO01000029">
    <property type="protein sequence ID" value="GAC19325.1"/>
    <property type="molecule type" value="Genomic_DNA"/>
</dbReference>
<dbReference type="Gene3D" id="3.30.2090.10">
    <property type="entry name" value="Multidrug efflux transporter AcrB TolC docking domain, DN and DC subdomains"/>
    <property type="match status" value="2"/>
</dbReference>
<dbReference type="Gene3D" id="3.30.70.1430">
    <property type="entry name" value="Multidrug efflux transporter AcrB pore domain"/>
    <property type="match status" value="2"/>
</dbReference>
<feature type="transmembrane region" description="Helical" evidence="8">
    <location>
        <begin position="990"/>
        <end position="1013"/>
    </location>
</feature>
<dbReference type="NCBIfam" id="TIGR00914">
    <property type="entry name" value="2A0601"/>
    <property type="match status" value="1"/>
</dbReference>
<dbReference type="OrthoDB" id="9758757at2"/>
<evidence type="ECO:0000256" key="6">
    <source>
        <dbReference type="ARBA" id="ARBA00022989"/>
    </source>
</evidence>
<evidence type="ECO:0000313" key="10">
    <source>
        <dbReference type="Proteomes" id="UP000006327"/>
    </source>
</evidence>
<evidence type="ECO:0000256" key="8">
    <source>
        <dbReference type="SAM" id="Phobius"/>
    </source>
</evidence>
<feature type="transmembrane region" description="Helical" evidence="8">
    <location>
        <begin position="330"/>
        <end position="351"/>
    </location>
</feature>
<keyword evidence="10" id="KW-1185">Reference proteome</keyword>
<dbReference type="SUPFAM" id="SSF82714">
    <property type="entry name" value="Multidrug efflux transporter AcrB TolC docking domain, DN and DC subdomains"/>
    <property type="match status" value="2"/>
</dbReference>
<feature type="transmembrane region" description="Helical" evidence="8">
    <location>
        <begin position="958"/>
        <end position="978"/>
    </location>
</feature>
<protein>
    <submittedName>
        <fullName evidence="9">Protein helA</fullName>
    </submittedName>
</protein>
<feature type="transmembrane region" description="Helical" evidence="8">
    <location>
        <begin position="861"/>
        <end position="880"/>
    </location>
</feature>
<keyword evidence="6 8" id="KW-1133">Transmembrane helix</keyword>
<dbReference type="Proteomes" id="UP000006327">
    <property type="component" value="Unassembled WGS sequence"/>
</dbReference>
<comment type="caution">
    <text evidence="9">The sequence shown here is derived from an EMBL/GenBank/DDBJ whole genome shotgun (WGS) entry which is preliminary data.</text>
</comment>
<gene>
    <name evidence="9" type="primary">helA</name>
    <name evidence="9" type="ORF">GARC_2359</name>
</gene>
<dbReference type="InterPro" id="IPR001036">
    <property type="entry name" value="Acrflvin-R"/>
</dbReference>
<dbReference type="GO" id="GO:0042910">
    <property type="term" value="F:xenobiotic transmembrane transporter activity"/>
    <property type="evidence" value="ECO:0007669"/>
    <property type="project" value="TreeGrafter"/>
</dbReference>
<dbReference type="PANTHER" id="PTHR32063:SF68">
    <property type="entry name" value="PROBALE CATION EFFLUX SYSTEM PROTEIN"/>
    <property type="match status" value="1"/>
</dbReference>
<dbReference type="RefSeq" id="WP_007620040.1">
    <property type="nucleotide sequence ID" value="NZ_BAEO01000029.1"/>
</dbReference>
<dbReference type="Gene3D" id="3.30.70.1440">
    <property type="entry name" value="Multidrug efflux transporter AcrB pore domain"/>
    <property type="match status" value="1"/>
</dbReference>
<dbReference type="InterPro" id="IPR027463">
    <property type="entry name" value="AcrB_DN_DC_subdom"/>
</dbReference>
<feature type="transmembrane region" description="Helical" evidence="8">
    <location>
        <begin position="358"/>
        <end position="377"/>
    </location>
</feature>
<proteinExistence type="inferred from homology"/>
<comment type="similarity">
    <text evidence="2">Belongs to the resistance-nodulation-cell division (RND) (TC 2.A.6) family.</text>
</comment>
<dbReference type="PANTHER" id="PTHR32063">
    <property type="match status" value="1"/>
</dbReference>
<comment type="subcellular location">
    <subcellularLocation>
        <location evidence="1">Cell membrane</location>
        <topology evidence="1">Multi-pass membrane protein</topology>
    </subcellularLocation>
</comment>
<evidence type="ECO:0000256" key="5">
    <source>
        <dbReference type="ARBA" id="ARBA00022692"/>
    </source>
</evidence>
<feature type="transmembrane region" description="Helical" evidence="8">
    <location>
        <begin position="524"/>
        <end position="542"/>
    </location>
</feature>
<feature type="transmembrane region" description="Helical" evidence="8">
    <location>
        <begin position="913"/>
        <end position="937"/>
    </location>
</feature>
<evidence type="ECO:0000256" key="4">
    <source>
        <dbReference type="ARBA" id="ARBA00022475"/>
    </source>
</evidence>
<keyword evidence="4" id="KW-1003">Cell membrane</keyword>
<feature type="transmembrane region" description="Helical" evidence="8">
    <location>
        <begin position="887"/>
        <end position="907"/>
    </location>
</feature>
<dbReference type="InterPro" id="IPR004763">
    <property type="entry name" value="CusA-like"/>
</dbReference>
<evidence type="ECO:0000313" key="9">
    <source>
        <dbReference type="EMBL" id="GAC19325.1"/>
    </source>
</evidence>
<organism evidence="9 10">
    <name type="scientific">Paraglaciecola arctica BSs20135</name>
    <dbReference type="NCBI Taxonomy" id="493475"/>
    <lineage>
        <taxon>Bacteria</taxon>
        <taxon>Pseudomonadati</taxon>
        <taxon>Pseudomonadota</taxon>
        <taxon>Gammaproteobacteria</taxon>
        <taxon>Alteromonadales</taxon>
        <taxon>Alteromonadaceae</taxon>
        <taxon>Paraglaciecola</taxon>
    </lineage>
</organism>
<reference evidence="9 10" key="1">
    <citation type="journal article" date="2017" name="Antonie Van Leeuwenhoek">
        <title>Rhizobium rhizosphaerae sp. nov., a novel species isolated from rice rhizosphere.</title>
        <authorList>
            <person name="Zhao J.J."/>
            <person name="Zhang J."/>
            <person name="Zhang R.J."/>
            <person name="Zhang C.W."/>
            <person name="Yin H.Q."/>
            <person name="Zhang X.X."/>
        </authorList>
    </citation>
    <scope>NUCLEOTIDE SEQUENCE [LARGE SCALE GENOMIC DNA]</scope>
    <source>
        <strain evidence="9 10">BSs20135</strain>
    </source>
</reference>
<evidence type="ECO:0000256" key="2">
    <source>
        <dbReference type="ARBA" id="ARBA00010942"/>
    </source>
</evidence>
<dbReference type="Pfam" id="PF00873">
    <property type="entry name" value="ACR_tran"/>
    <property type="match status" value="1"/>
</dbReference>
<dbReference type="Gene3D" id="1.20.1640.10">
    <property type="entry name" value="Multidrug efflux transporter AcrB transmembrane domain"/>
    <property type="match status" value="2"/>
</dbReference>
<accession>K6Z7C3</accession>
<dbReference type="SUPFAM" id="SSF82693">
    <property type="entry name" value="Multidrug efflux transporter AcrB pore domain, PN1, PN2, PC1 and PC2 subdomains"/>
    <property type="match status" value="2"/>
</dbReference>
<keyword evidence="3" id="KW-0813">Transport</keyword>
<evidence type="ECO:0000256" key="7">
    <source>
        <dbReference type="ARBA" id="ARBA00023136"/>
    </source>
</evidence>
<feature type="transmembrane region" description="Helical" evidence="8">
    <location>
        <begin position="465"/>
        <end position="492"/>
    </location>
</feature>